<dbReference type="Pfam" id="PF15385">
    <property type="entry name" value="SARG"/>
    <property type="match status" value="2"/>
</dbReference>
<feature type="compositionally biased region" description="Low complexity" evidence="1">
    <location>
        <begin position="177"/>
        <end position="188"/>
    </location>
</feature>
<protein>
    <recommendedName>
        <fullName evidence="4">Specifically androgen-regulated gene protein</fullName>
    </recommendedName>
</protein>
<dbReference type="PANTHER" id="PTHR21555:SF0">
    <property type="entry name" value="SPECIFICALLY ANDROGEN-REGULATED GENE PROTEIN"/>
    <property type="match status" value="1"/>
</dbReference>
<reference evidence="3" key="2">
    <citation type="journal article" date="2017" name="Sci. Adv.">
        <title>A tail of two voltages: Proteomic comparison of the three electric organs of the electric eel.</title>
        <authorList>
            <person name="Traeger L.L."/>
            <person name="Sabat G."/>
            <person name="Barrett-Wilt G.A."/>
            <person name="Wells G.B."/>
            <person name="Sussman M.R."/>
        </authorList>
    </citation>
    <scope>NUCLEOTIDE SEQUENCE [LARGE SCALE GENOMIC DNA]</scope>
</reference>
<dbReference type="STRING" id="8005.ENSEEEP00000024978"/>
<reference evidence="3" key="1">
    <citation type="journal article" date="2014" name="Science">
        <title>Nonhuman genetics. Genomic basis for the convergent evolution of electric organs.</title>
        <authorList>
            <person name="Gallant J.R."/>
            <person name="Traeger L.L."/>
            <person name="Volkening J.D."/>
            <person name="Moffett H."/>
            <person name="Chen P.H."/>
            <person name="Novina C.D."/>
            <person name="Phillips G.N.Jr."/>
            <person name="Anand R."/>
            <person name="Wells G.B."/>
            <person name="Pinch M."/>
            <person name="Guth R."/>
            <person name="Unguez G.A."/>
            <person name="Albert J.S."/>
            <person name="Zakon H.H."/>
            <person name="Samanta M.P."/>
            <person name="Sussman M.R."/>
        </authorList>
    </citation>
    <scope>NUCLEOTIDE SEQUENCE [LARGE SCALE GENOMIC DNA]</scope>
</reference>
<dbReference type="OMA" id="KHQDEKR"/>
<dbReference type="PANTHER" id="PTHR21555">
    <property type="entry name" value="SPECIFICALLY ANDROGEN-REGULATED GENE PROTEIN"/>
    <property type="match status" value="1"/>
</dbReference>
<dbReference type="Ensembl" id="ENSEEET00000025266.2">
    <property type="protein sequence ID" value="ENSEEEP00000024978.2"/>
    <property type="gene ID" value="ENSEEEG00000012113.2"/>
</dbReference>
<reference evidence="2" key="3">
    <citation type="submission" date="2020-05" db="EMBL/GenBank/DDBJ databases">
        <title>Electrophorus electricus (electric eel) genome, fEleEle1, primary haplotype.</title>
        <authorList>
            <person name="Myers G."/>
            <person name="Meyer A."/>
            <person name="Fedrigo O."/>
            <person name="Formenti G."/>
            <person name="Rhie A."/>
            <person name="Tracey A."/>
            <person name="Sims Y."/>
            <person name="Jarvis E.D."/>
        </authorList>
    </citation>
    <scope>NUCLEOTIDE SEQUENCE [LARGE SCALE GENOMIC DNA]</scope>
</reference>
<organism evidence="2 3">
    <name type="scientific">Electrophorus electricus</name>
    <name type="common">Electric eel</name>
    <name type="synonym">Gymnotus electricus</name>
    <dbReference type="NCBI Taxonomy" id="8005"/>
    <lineage>
        <taxon>Eukaryota</taxon>
        <taxon>Metazoa</taxon>
        <taxon>Chordata</taxon>
        <taxon>Craniata</taxon>
        <taxon>Vertebrata</taxon>
        <taxon>Euteleostomi</taxon>
        <taxon>Actinopterygii</taxon>
        <taxon>Neopterygii</taxon>
        <taxon>Teleostei</taxon>
        <taxon>Ostariophysi</taxon>
        <taxon>Gymnotiformes</taxon>
        <taxon>Gymnotoidei</taxon>
        <taxon>Gymnotidae</taxon>
        <taxon>Electrophorus</taxon>
    </lineage>
</organism>
<feature type="compositionally biased region" description="Basic and acidic residues" evidence="1">
    <location>
        <begin position="133"/>
        <end position="142"/>
    </location>
</feature>
<keyword evidence="3" id="KW-1185">Reference proteome</keyword>
<evidence type="ECO:0000313" key="2">
    <source>
        <dbReference type="Ensembl" id="ENSEEEP00000024978.2"/>
    </source>
</evidence>
<feature type="compositionally biased region" description="Polar residues" evidence="1">
    <location>
        <begin position="279"/>
        <end position="299"/>
    </location>
</feature>
<feature type="compositionally biased region" description="Pro residues" evidence="1">
    <location>
        <begin position="243"/>
        <end position="253"/>
    </location>
</feature>
<sequence length="405" mass="43214">CVDSCTVLIHSDDSMEHLSAEERACLMYLEEAIESLETEDDSGLSNDEPSWPPRALAARTGHLASASPTKPEVLGNNHKAHGLLVPTPLVLANGSAQFLKKTEIGTPLQETARDDKPPGTANASPGGLLSPCELDKLREKASMKKNRKISQKWLDQSGSPPSSPDSCHVTAEHGEPKSAPAVAPKPKKFPSSIIMKSHKDSGPSHSLVPHSDHTLVNQQKVHVEALKKLGLLKGVEEDSSPTVSPPHRVPPPAAEAVEARGKTVSLLSSPPFSEKGGRQSPTVLRGSSSRVFKSASMKQSDMGKNVAVKQSSTIKGQGKAPEKANVELSPGQLQQNLSRPAFSGSLKDLSIQQPPSNLKEEPNFRKSLPSSTMPGTHGISVVISPQSKNGEDRKQALRKLGLIRD</sequence>
<dbReference type="Proteomes" id="UP000314983">
    <property type="component" value="Chromosome 22"/>
</dbReference>
<evidence type="ECO:0000313" key="3">
    <source>
        <dbReference type="Proteomes" id="UP000314983"/>
    </source>
</evidence>
<feature type="region of interest" description="Disordered" evidence="1">
    <location>
        <begin position="104"/>
        <end position="188"/>
    </location>
</feature>
<accession>A0A4W4FJC3</accession>
<proteinExistence type="predicted"/>
<reference evidence="2" key="5">
    <citation type="submission" date="2025-09" db="UniProtKB">
        <authorList>
            <consortium name="Ensembl"/>
        </authorList>
    </citation>
    <scope>IDENTIFICATION</scope>
</reference>
<evidence type="ECO:0000256" key="1">
    <source>
        <dbReference type="SAM" id="MobiDB-lite"/>
    </source>
</evidence>
<reference evidence="2" key="4">
    <citation type="submission" date="2025-08" db="UniProtKB">
        <authorList>
            <consortium name="Ensembl"/>
        </authorList>
    </citation>
    <scope>IDENTIFICATION</scope>
</reference>
<evidence type="ECO:0008006" key="4">
    <source>
        <dbReference type="Google" id="ProtNLM"/>
    </source>
</evidence>
<name>A0A4W4FJC3_ELEEL</name>
<feature type="compositionally biased region" description="Low complexity" evidence="1">
    <location>
        <begin position="157"/>
        <end position="166"/>
    </location>
</feature>
<feature type="region of interest" description="Disordered" evidence="1">
    <location>
        <begin position="236"/>
        <end position="405"/>
    </location>
</feature>
<dbReference type="GeneTree" id="ENSGT01000000215408"/>
<dbReference type="AlphaFoldDB" id="A0A4W4FJC3"/>
<dbReference type="InterPro" id="IPR026152">
    <property type="entry name" value="SARG"/>
</dbReference>